<dbReference type="GO" id="GO:0000160">
    <property type="term" value="P:phosphorelay signal transduction system"/>
    <property type="evidence" value="ECO:0007669"/>
    <property type="project" value="InterPro"/>
</dbReference>
<feature type="domain" description="OmpR/PhoB-type" evidence="3">
    <location>
        <begin position="4"/>
        <end position="102"/>
    </location>
</feature>
<dbReference type="AlphaFoldDB" id="A0A2N5D9A3"/>
<dbReference type="PANTHER" id="PTHR47691:SF3">
    <property type="entry name" value="HTH-TYPE TRANSCRIPTIONAL REGULATOR RV0890C-RELATED"/>
    <property type="match status" value="1"/>
</dbReference>
<dbReference type="EMBL" id="PJRS01000038">
    <property type="protein sequence ID" value="PLR22629.1"/>
    <property type="molecule type" value="Genomic_DNA"/>
</dbReference>
<evidence type="ECO:0000259" key="3">
    <source>
        <dbReference type="PROSITE" id="PS51755"/>
    </source>
</evidence>
<dbReference type="InterPro" id="IPR001867">
    <property type="entry name" value="OmpR/PhoB-type_DNA-bd"/>
</dbReference>
<sequence>MTPAPTFAFGEYLFVPGRQLLLKGGKVVRVGCRALDLLTAFVQRPGELLTKRELLEEAWPSTTVVEGNLKVHIAALRRALDDDVDAARYIATVNGRGYRFISPVEVGEALTAGAVSPAIPAGEVGLAAAGPTHGSFEEALALMARTLRSMVIEMPGDPDKELAGTSRRVLFIELTPRDEAWIEDVFAQRLRTISATR</sequence>
<dbReference type="PANTHER" id="PTHR47691">
    <property type="entry name" value="REGULATOR-RELATED"/>
    <property type="match status" value="1"/>
</dbReference>
<accession>A0A2N5D9A3</accession>
<organism evidence="4 5">
    <name type="scientific">Caulobacter zeae</name>
    <dbReference type="NCBI Taxonomy" id="2055137"/>
    <lineage>
        <taxon>Bacteria</taxon>
        <taxon>Pseudomonadati</taxon>
        <taxon>Pseudomonadota</taxon>
        <taxon>Alphaproteobacteria</taxon>
        <taxon>Caulobacterales</taxon>
        <taxon>Caulobacteraceae</taxon>
        <taxon>Caulobacter</taxon>
    </lineage>
</organism>
<protein>
    <recommendedName>
        <fullName evidence="3">OmpR/PhoB-type domain-containing protein</fullName>
    </recommendedName>
</protein>
<dbReference type="RefSeq" id="WP_101719308.1">
    <property type="nucleotide sequence ID" value="NZ_PJRS01000038.1"/>
</dbReference>
<dbReference type="Proteomes" id="UP000234479">
    <property type="component" value="Unassembled WGS sequence"/>
</dbReference>
<evidence type="ECO:0000256" key="2">
    <source>
        <dbReference type="PROSITE-ProRule" id="PRU01091"/>
    </source>
</evidence>
<reference evidence="4 5" key="1">
    <citation type="submission" date="2017-12" db="EMBL/GenBank/DDBJ databases">
        <title>The genome sequence of Caulobacter sp. 410.</title>
        <authorList>
            <person name="Gao J."/>
            <person name="Mao X."/>
            <person name="Sun J."/>
        </authorList>
    </citation>
    <scope>NUCLEOTIDE SEQUENCE [LARGE SCALE GENOMIC DNA]</scope>
    <source>
        <strain evidence="4 5">410</strain>
    </source>
</reference>
<dbReference type="InterPro" id="IPR016032">
    <property type="entry name" value="Sig_transdc_resp-reg_C-effctor"/>
</dbReference>
<dbReference type="Pfam" id="PF00486">
    <property type="entry name" value="Trans_reg_C"/>
    <property type="match status" value="1"/>
</dbReference>
<gene>
    <name evidence="4" type="ORF">SGCZBJ_17795</name>
</gene>
<dbReference type="CDD" id="cd00383">
    <property type="entry name" value="trans_reg_C"/>
    <property type="match status" value="1"/>
</dbReference>
<dbReference type="Gene3D" id="1.10.10.10">
    <property type="entry name" value="Winged helix-like DNA-binding domain superfamily/Winged helix DNA-binding domain"/>
    <property type="match status" value="1"/>
</dbReference>
<name>A0A2N5D9A3_9CAUL</name>
<dbReference type="InterPro" id="IPR036388">
    <property type="entry name" value="WH-like_DNA-bd_sf"/>
</dbReference>
<evidence type="ECO:0000313" key="5">
    <source>
        <dbReference type="Proteomes" id="UP000234479"/>
    </source>
</evidence>
<dbReference type="GO" id="GO:0003677">
    <property type="term" value="F:DNA binding"/>
    <property type="evidence" value="ECO:0007669"/>
    <property type="project" value="UniProtKB-UniRule"/>
</dbReference>
<keyword evidence="1 2" id="KW-0238">DNA-binding</keyword>
<dbReference type="GO" id="GO:0006355">
    <property type="term" value="P:regulation of DNA-templated transcription"/>
    <property type="evidence" value="ECO:0007669"/>
    <property type="project" value="InterPro"/>
</dbReference>
<dbReference type="SMART" id="SM00862">
    <property type="entry name" value="Trans_reg_C"/>
    <property type="match status" value="1"/>
</dbReference>
<dbReference type="OrthoDB" id="4473689at2"/>
<proteinExistence type="predicted"/>
<evidence type="ECO:0000313" key="4">
    <source>
        <dbReference type="EMBL" id="PLR22629.1"/>
    </source>
</evidence>
<comment type="caution">
    <text evidence="4">The sequence shown here is derived from an EMBL/GenBank/DDBJ whole genome shotgun (WGS) entry which is preliminary data.</text>
</comment>
<evidence type="ECO:0000256" key="1">
    <source>
        <dbReference type="ARBA" id="ARBA00023125"/>
    </source>
</evidence>
<keyword evidence="5" id="KW-1185">Reference proteome</keyword>
<feature type="DNA-binding region" description="OmpR/PhoB-type" evidence="2">
    <location>
        <begin position="4"/>
        <end position="102"/>
    </location>
</feature>
<dbReference type="SUPFAM" id="SSF46894">
    <property type="entry name" value="C-terminal effector domain of the bipartite response regulators"/>
    <property type="match status" value="1"/>
</dbReference>
<dbReference type="PROSITE" id="PS51755">
    <property type="entry name" value="OMPR_PHOB"/>
    <property type="match status" value="1"/>
</dbReference>